<name>A0A845GS09_9BURK</name>
<dbReference type="GO" id="GO:0016887">
    <property type="term" value="F:ATP hydrolysis activity"/>
    <property type="evidence" value="ECO:0007669"/>
    <property type="project" value="InterPro"/>
</dbReference>
<gene>
    <name evidence="3" type="ORF">GTP90_20250</name>
</gene>
<evidence type="ECO:0000313" key="3">
    <source>
        <dbReference type="EMBL" id="MYM96200.1"/>
    </source>
</evidence>
<dbReference type="AlphaFoldDB" id="A0A845GS09"/>
<feature type="domain" description="ORC1/DEAH AAA+ ATPase" evidence="2">
    <location>
        <begin position="74"/>
        <end position="202"/>
    </location>
</feature>
<dbReference type="RefSeq" id="WP_161085229.1">
    <property type="nucleotide sequence ID" value="NZ_WWCX01000041.1"/>
</dbReference>
<comment type="caution">
    <text evidence="3">The sequence shown here is derived from an EMBL/GenBank/DDBJ whole genome shotgun (WGS) entry which is preliminary data.</text>
</comment>
<dbReference type="Proteomes" id="UP000447355">
    <property type="component" value="Unassembled WGS sequence"/>
</dbReference>
<dbReference type="InterPro" id="IPR049945">
    <property type="entry name" value="AAA_22"/>
</dbReference>
<feature type="region of interest" description="Disordered" evidence="1">
    <location>
        <begin position="1"/>
        <end position="27"/>
    </location>
</feature>
<evidence type="ECO:0000256" key="1">
    <source>
        <dbReference type="SAM" id="MobiDB-lite"/>
    </source>
</evidence>
<organism evidence="3 4">
    <name type="scientific">Duganella vulcania</name>
    <dbReference type="NCBI Taxonomy" id="2692166"/>
    <lineage>
        <taxon>Bacteria</taxon>
        <taxon>Pseudomonadati</taxon>
        <taxon>Pseudomonadota</taxon>
        <taxon>Betaproteobacteria</taxon>
        <taxon>Burkholderiales</taxon>
        <taxon>Oxalobacteraceae</taxon>
        <taxon>Telluria group</taxon>
        <taxon>Duganella</taxon>
    </lineage>
</organism>
<dbReference type="Pfam" id="PF13401">
    <property type="entry name" value="AAA_22"/>
    <property type="match status" value="1"/>
</dbReference>
<sequence length="356" mass="39713">MKKKASLSEKPDAEPGKSDDACEPPSVDGRSANELLSLTKHPLFGKTLVLPTEPIKEMVGAMRRAVILRELGCCFTATSGYGKSRGLIMAEHELRKIFPNVPIFRHIVDNQQVPSIRAFFKNFLLTVGITDIAGETFDLRVRLGAALEEAGLGGSEKMVVLLIDEAQGMALQDFCFLKDIGNQLERVDVHFVVFMMGQEPEFTRVAQRLRERGRLDLVSRFTLRQVQFKSLKEESDFTNLFSIMDKACYPANGDCPWTKYFAPNAWESGLRMETQVTPMLRSLNDLVPGGVSRNGVSARQLFLAIRRFLIAIAELDISRKALPADLWSECNQYALIAEAAAIASSEKKGRRLKVNL</sequence>
<dbReference type="EMBL" id="WWCX01000041">
    <property type="protein sequence ID" value="MYM96200.1"/>
    <property type="molecule type" value="Genomic_DNA"/>
</dbReference>
<evidence type="ECO:0000313" key="4">
    <source>
        <dbReference type="Proteomes" id="UP000447355"/>
    </source>
</evidence>
<evidence type="ECO:0000259" key="2">
    <source>
        <dbReference type="Pfam" id="PF13401"/>
    </source>
</evidence>
<protein>
    <recommendedName>
        <fullName evidence="2">ORC1/DEAH AAA+ ATPase domain-containing protein</fullName>
    </recommendedName>
</protein>
<feature type="compositionally biased region" description="Basic and acidic residues" evidence="1">
    <location>
        <begin position="1"/>
        <end position="20"/>
    </location>
</feature>
<proteinExistence type="predicted"/>
<reference evidence="3" key="1">
    <citation type="submission" date="2019-12" db="EMBL/GenBank/DDBJ databases">
        <title>Novel species isolated from a subtropical stream in China.</title>
        <authorList>
            <person name="Lu H."/>
        </authorList>
    </citation>
    <scope>NUCLEOTIDE SEQUENCE [LARGE SCALE GENOMIC DNA]</scope>
    <source>
        <strain evidence="3">FT81W</strain>
    </source>
</reference>
<accession>A0A845GS09</accession>